<dbReference type="EMBL" id="CP133721">
    <property type="protein sequence ID" value="WMW77965.1"/>
    <property type="molecule type" value="Genomic_DNA"/>
</dbReference>
<sequence>MLIHIVLFCYIGVQAQILTPYQPVQKQPRVQFDYWVMNTHAGNGSPSQYPVTPTTRSEMDNIFNSTNSNTTVYQTGKTNSAKILDWQNASELSTIGINLPNGGNYFAFKIQGTFIPLESGNYTFTLESDDSSDLTIEGTPVISTYSAQALPSLGTHTGAINLTAGKAYAFEVRMQQGSGGFGLRLYWKSPFQNSVPSYYSSVLPVSTYYQSWTQNVQEIITTPYMDGSSAAQAAPSAKYIQTAFGNYNDGVYWINLPYVGPTQVYCLLNPATDGGGWMMAMKATTGTTFNYSSSYWTTANTLNTSYLDRGNADAKFNTMNYYYAKDIMALWPDISWNYGSSTTGGSLNLNGTYNVWCWLQNNFNNGIRITPINFFSSASNLFFGDASNFAGKGTAFSSQVDVRFYGFNYNLNAMGTNRWGFGWNENGGGLYPNGNQASNDVYTGIGMAYGNYSAGDFIACCANTTGINRSARVEIYIR</sequence>
<dbReference type="Pfam" id="PF07691">
    <property type="entry name" value="PA14"/>
    <property type="match status" value="1"/>
</dbReference>
<organism evidence="2 3">
    <name type="scientific">Flavobacterium nakdongensis</name>
    <dbReference type="NCBI Taxonomy" id="3073563"/>
    <lineage>
        <taxon>Bacteria</taxon>
        <taxon>Pseudomonadati</taxon>
        <taxon>Bacteroidota</taxon>
        <taxon>Flavobacteriia</taxon>
        <taxon>Flavobacteriales</taxon>
        <taxon>Flavobacteriaceae</taxon>
        <taxon>Flavobacterium</taxon>
    </lineage>
</organism>
<reference evidence="2" key="1">
    <citation type="submission" date="2023-09" db="EMBL/GenBank/DDBJ databases">
        <title>Flavobacterium sp. 20NA77.7 isolated from freshwater.</title>
        <authorList>
            <person name="Le V."/>
            <person name="Ko S.-R."/>
            <person name="Ahn C.-Y."/>
            <person name="Oh H.-M."/>
        </authorList>
    </citation>
    <scope>NUCLEOTIDE SEQUENCE</scope>
    <source>
        <strain evidence="2">20NA77.7</strain>
    </source>
</reference>
<dbReference type="RefSeq" id="WP_309532292.1">
    <property type="nucleotide sequence ID" value="NZ_CP133721.1"/>
</dbReference>
<feature type="domain" description="PA14" evidence="1">
    <location>
        <begin position="63"/>
        <end position="202"/>
    </location>
</feature>
<dbReference type="InterPro" id="IPR037524">
    <property type="entry name" value="PA14/GLEYA"/>
</dbReference>
<dbReference type="PROSITE" id="PS51820">
    <property type="entry name" value="PA14"/>
    <property type="match status" value="1"/>
</dbReference>
<dbReference type="Proteomes" id="UP001180481">
    <property type="component" value="Chromosome"/>
</dbReference>
<dbReference type="InterPro" id="IPR011658">
    <property type="entry name" value="PA14_dom"/>
</dbReference>
<dbReference type="SMART" id="SM00758">
    <property type="entry name" value="PA14"/>
    <property type="match status" value="1"/>
</dbReference>
<evidence type="ECO:0000259" key="1">
    <source>
        <dbReference type="PROSITE" id="PS51820"/>
    </source>
</evidence>
<gene>
    <name evidence="2" type="ORF">RF683_00540</name>
</gene>
<keyword evidence="3" id="KW-1185">Reference proteome</keyword>
<dbReference type="SUPFAM" id="SSF56988">
    <property type="entry name" value="Anthrax protective antigen"/>
    <property type="match status" value="1"/>
</dbReference>
<evidence type="ECO:0000313" key="3">
    <source>
        <dbReference type="Proteomes" id="UP001180481"/>
    </source>
</evidence>
<name>A0ABY9RCD6_9FLAO</name>
<accession>A0ABY9RCD6</accession>
<protein>
    <submittedName>
        <fullName evidence="2">PA14 domain-containing protein</fullName>
    </submittedName>
</protein>
<dbReference type="Gene3D" id="3.90.182.10">
    <property type="entry name" value="Toxin - Anthrax Protective Antigen,domain 1"/>
    <property type="match status" value="1"/>
</dbReference>
<evidence type="ECO:0000313" key="2">
    <source>
        <dbReference type="EMBL" id="WMW77965.1"/>
    </source>
</evidence>
<proteinExistence type="predicted"/>